<keyword evidence="5" id="KW-0326">Glycosidase</keyword>
<dbReference type="InterPro" id="IPR015883">
    <property type="entry name" value="Glyco_hydro_20_cat"/>
</dbReference>
<sequence length="747" mass="84890">MLSCNNKTPEKIGVIPQPNFIEYKKGTFIITEKTVIVVDASYEAKQVSDMLQSFFDKNFNIKLTTSTKIKDNAIQLKIAEDVYSKEGYQLKVTKNGVSITGKTYQGIFYGVQTLKQLLSPKAIVKTPTLNFISINDAPEFGWRGMMLDVSRHFFPKDSVKKVIDILAMHKMNKFHWHLVDGIGWRIQIDKYPELTKKGAWRKVKENKKPWEDFEATYKDTKAEVYGGFYTKADIKEVVEYAAKRYIDVIPEIEMPGHSEAALQCYPEFSCDGEGTSGVYCAGNDGSFEFLQNIITEVVPLFPSEYLHIGGDEVGKQYWLNCKKCQKRMHDENLGNAEELQSYFVKRMEKFIHSKNKKLIGWDEILEGGLPERATVMSWRGFEGGIEAANAGHDVIMSPGSPLYFDHNQGKSEFEPPSWGGYNNLLKVYSFNPVPNAVAANKRHHILGGQANLWTEQIKTLNHAQYMMLPRLSALSEALWTKPNQKNKDVFIKKIDVQFDRFKELNYNFAGSSLSPDYQVTYNRSTNEFTLELKNELGKNDIRYTLNGNKPTINSKAYTAPINYAKPINLYAQTFRNGEPIGFPLKKIFSTGFGDKCKVAYSNPYNKSYSGGGDRALINNKFANPRGDDPNWQGVQKKDFEVIIDLGEVNATSYIGINFFQHIGATSVMLPTQVVVGISEDGKTYQTVLDETLETIKDRDPIIKRIEAEFEKQDVSFIKISAKNRGQLPEWHIRNGDAWVFVDEVTVK</sequence>
<evidence type="ECO:0000259" key="7">
    <source>
        <dbReference type="Pfam" id="PF02838"/>
    </source>
</evidence>
<dbReference type="InterPro" id="IPR015882">
    <property type="entry name" value="HEX_bac_N"/>
</dbReference>
<dbReference type="CDD" id="cd06563">
    <property type="entry name" value="GH20_chitobiase-like"/>
    <property type="match status" value="1"/>
</dbReference>
<keyword evidence="9" id="KW-1185">Reference proteome</keyword>
<dbReference type="EMBL" id="JBHULK010000003">
    <property type="protein sequence ID" value="MFD2535566.1"/>
    <property type="molecule type" value="Genomic_DNA"/>
</dbReference>
<evidence type="ECO:0000313" key="9">
    <source>
        <dbReference type="Proteomes" id="UP001597441"/>
    </source>
</evidence>
<dbReference type="InterPro" id="IPR017853">
    <property type="entry name" value="GH"/>
</dbReference>
<dbReference type="PRINTS" id="PR00738">
    <property type="entry name" value="GLHYDRLASE20"/>
</dbReference>
<comment type="caution">
    <text evidence="8">The sequence shown here is derived from an EMBL/GenBank/DDBJ whole genome shotgun (WGS) entry which is preliminary data.</text>
</comment>
<dbReference type="Pfam" id="PF00728">
    <property type="entry name" value="Glyco_hydro_20"/>
    <property type="match status" value="1"/>
</dbReference>
<reference evidence="9" key="1">
    <citation type="journal article" date="2019" name="Int. J. Syst. Evol. Microbiol.">
        <title>The Global Catalogue of Microorganisms (GCM) 10K type strain sequencing project: providing services to taxonomists for standard genome sequencing and annotation.</title>
        <authorList>
            <consortium name="The Broad Institute Genomics Platform"/>
            <consortium name="The Broad Institute Genome Sequencing Center for Infectious Disease"/>
            <person name="Wu L."/>
            <person name="Ma J."/>
        </authorList>
    </citation>
    <scope>NUCLEOTIDE SEQUENCE [LARGE SCALE GENOMIC DNA]</scope>
    <source>
        <strain evidence="9">KCTC 42903</strain>
    </source>
</reference>
<dbReference type="SUPFAM" id="SSF51445">
    <property type="entry name" value="(Trans)glycosidases"/>
    <property type="match status" value="1"/>
</dbReference>
<dbReference type="Gene3D" id="3.20.20.80">
    <property type="entry name" value="Glycosidases"/>
    <property type="match status" value="1"/>
</dbReference>
<dbReference type="Gene3D" id="2.60.120.260">
    <property type="entry name" value="Galactose-binding domain-like"/>
    <property type="match status" value="1"/>
</dbReference>
<keyword evidence="4" id="KW-0378">Hydrolase</keyword>
<dbReference type="Pfam" id="PF13287">
    <property type="entry name" value="Fn3_assoc"/>
    <property type="match status" value="1"/>
</dbReference>
<dbReference type="Gene3D" id="3.30.379.10">
    <property type="entry name" value="Chitobiase/beta-hexosaminidase domain 2-like"/>
    <property type="match status" value="1"/>
</dbReference>
<dbReference type="RefSeq" id="WP_388053065.1">
    <property type="nucleotide sequence ID" value="NZ_JBHUDT010000003.1"/>
</dbReference>
<dbReference type="InterPro" id="IPR029018">
    <property type="entry name" value="Hex-like_dom2"/>
</dbReference>
<dbReference type="Pfam" id="PF02838">
    <property type="entry name" value="Glyco_hydro_20b"/>
    <property type="match status" value="1"/>
</dbReference>
<dbReference type="InterPro" id="IPR026876">
    <property type="entry name" value="Fn3_assoc_repeat"/>
</dbReference>
<evidence type="ECO:0000256" key="4">
    <source>
        <dbReference type="ARBA" id="ARBA00022801"/>
    </source>
</evidence>
<dbReference type="PANTHER" id="PTHR22600:SF57">
    <property type="entry name" value="BETA-N-ACETYLHEXOSAMINIDASE"/>
    <property type="match status" value="1"/>
</dbReference>
<evidence type="ECO:0000313" key="8">
    <source>
        <dbReference type="EMBL" id="MFD2535566.1"/>
    </source>
</evidence>
<feature type="domain" description="Beta-hexosaminidase bacterial type N-terminal" evidence="7">
    <location>
        <begin position="12"/>
        <end position="136"/>
    </location>
</feature>
<name>A0ABW5JSR1_9FLAO</name>
<protein>
    <recommendedName>
        <fullName evidence="3">beta-N-acetylhexosaminidase</fullName>
        <ecNumber evidence="3">3.2.1.52</ecNumber>
    </recommendedName>
</protein>
<proteinExistence type="inferred from homology"/>
<evidence type="ECO:0000256" key="2">
    <source>
        <dbReference type="ARBA" id="ARBA00006285"/>
    </source>
</evidence>
<comment type="similarity">
    <text evidence="2">Belongs to the glycosyl hydrolase 20 family.</text>
</comment>
<feature type="domain" description="Glycoside hydrolase family 20 catalytic" evidence="6">
    <location>
        <begin position="140"/>
        <end position="481"/>
    </location>
</feature>
<comment type="catalytic activity">
    <reaction evidence="1">
        <text>Hydrolysis of terminal non-reducing N-acetyl-D-hexosamine residues in N-acetyl-beta-D-hexosaminides.</text>
        <dbReference type="EC" id="3.2.1.52"/>
    </reaction>
</comment>
<dbReference type="EC" id="3.2.1.52" evidence="3"/>
<accession>A0ABW5JSR1</accession>
<evidence type="ECO:0000256" key="1">
    <source>
        <dbReference type="ARBA" id="ARBA00001231"/>
    </source>
</evidence>
<evidence type="ECO:0000259" key="6">
    <source>
        <dbReference type="Pfam" id="PF00728"/>
    </source>
</evidence>
<dbReference type="PANTHER" id="PTHR22600">
    <property type="entry name" value="BETA-HEXOSAMINIDASE"/>
    <property type="match status" value="1"/>
</dbReference>
<gene>
    <name evidence="8" type="ORF">ACFSQS_10675</name>
</gene>
<evidence type="ECO:0000256" key="5">
    <source>
        <dbReference type="ARBA" id="ARBA00023295"/>
    </source>
</evidence>
<dbReference type="InterPro" id="IPR025705">
    <property type="entry name" value="Beta_hexosaminidase_sua/sub"/>
</dbReference>
<dbReference type="SUPFAM" id="SSF55545">
    <property type="entry name" value="beta-N-acetylhexosaminidase-like domain"/>
    <property type="match status" value="1"/>
</dbReference>
<organism evidence="8 9">
    <name type="scientific">Gelatiniphilus marinus</name>
    <dbReference type="NCBI Taxonomy" id="1759464"/>
    <lineage>
        <taxon>Bacteria</taxon>
        <taxon>Pseudomonadati</taxon>
        <taxon>Bacteroidota</taxon>
        <taxon>Flavobacteriia</taxon>
        <taxon>Flavobacteriales</taxon>
        <taxon>Flavobacteriaceae</taxon>
        <taxon>Gelatiniphilus</taxon>
    </lineage>
</organism>
<dbReference type="Proteomes" id="UP001597441">
    <property type="component" value="Unassembled WGS sequence"/>
</dbReference>
<evidence type="ECO:0000256" key="3">
    <source>
        <dbReference type="ARBA" id="ARBA00012663"/>
    </source>
</evidence>